<dbReference type="SUPFAM" id="SSF117987">
    <property type="entry name" value="CRISPR-associated protein"/>
    <property type="match status" value="2"/>
</dbReference>
<dbReference type="NCBIfam" id="TIGR01907">
    <property type="entry name" value="casE_Cse3"/>
    <property type="match status" value="1"/>
</dbReference>
<reference evidence="1" key="1">
    <citation type="submission" date="2023-09" db="EMBL/GenBank/DDBJ databases">
        <title>Paucibacter sp. APW11 Genome sequencing and assembly.</title>
        <authorList>
            <person name="Kim I."/>
        </authorList>
    </citation>
    <scope>NUCLEOTIDE SEQUENCE</scope>
    <source>
        <strain evidence="1">APW11</strain>
    </source>
</reference>
<sequence length="232" mass="26288">MQAMYFSLITPAEGRVHEALQQRLQGPYADHQWLWRWFAAPTGTRRDFLFRRHDAAGLPRFYAVSARPPEALGGAWHVQTREYAPDVHAGDVFSFELRANPTVRHGRDGKSKRHDVVMEAKKRLLTERGLQHWSEWTTADRPDQQALVQEACSHWLERRGSALGFELQRDSVQVEAYQQHRERADDSLGFSTVDISGILRVTDAPAFGQALRTGIGSAKAFGCGLLLIRRLG</sequence>
<evidence type="ECO:0000313" key="2">
    <source>
        <dbReference type="Proteomes" id="UP001246372"/>
    </source>
</evidence>
<name>A0ABU3PCE9_9BURK</name>
<dbReference type="Gene3D" id="3.30.70.1200">
    <property type="entry name" value="Crispr-associated protein, domain 1"/>
    <property type="match status" value="1"/>
</dbReference>
<dbReference type="Pfam" id="PF08798">
    <property type="entry name" value="CRISPR_assoc"/>
    <property type="match status" value="1"/>
</dbReference>
<dbReference type="EMBL" id="JAVXZY010000003">
    <property type="protein sequence ID" value="MDT8999521.1"/>
    <property type="molecule type" value="Genomic_DNA"/>
</dbReference>
<proteinExistence type="predicted"/>
<protein>
    <submittedName>
        <fullName evidence="1">Type I-E CRISPR-associated protein Cas6/Cse3/CasE</fullName>
    </submittedName>
</protein>
<accession>A0ABU3PCE9</accession>
<comment type="caution">
    <text evidence="1">The sequence shown here is derived from an EMBL/GenBank/DDBJ whole genome shotgun (WGS) entry which is preliminary data.</text>
</comment>
<organism evidence="1 2">
    <name type="scientific">Roseateles aquae</name>
    <dbReference type="NCBI Taxonomy" id="3077235"/>
    <lineage>
        <taxon>Bacteria</taxon>
        <taxon>Pseudomonadati</taxon>
        <taxon>Pseudomonadota</taxon>
        <taxon>Betaproteobacteria</taxon>
        <taxon>Burkholderiales</taxon>
        <taxon>Sphaerotilaceae</taxon>
        <taxon>Roseateles</taxon>
    </lineage>
</organism>
<keyword evidence="2" id="KW-1185">Reference proteome</keyword>
<dbReference type="InterPro" id="IPR010179">
    <property type="entry name" value="CRISPR-assoc_prot_Cse3"/>
</dbReference>
<dbReference type="CDD" id="cd09727">
    <property type="entry name" value="Cas6_I-E"/>
    <property type="match status" value="1"/>
</dbReference>
<dbReference type="Gene3D" id="3.30.70.1210">
    <property type="entry name" value="Crispr-associated protein, domain 2"/>
    <property type="match status" value="1"/>
</dbReference>
<dbReference type="Proteomes" id="UP001246372">
    <property type="component" value="Unassembled WGS sequence"/>
</dbReference>
<dbReference type="SMART" id="SM01101">
    <property type="entry name" value="CRISPR_assoc"/>
    <property type="match status" value="1"/>
</dbReference>
<dbReference type="RefSeq" id="WP_315650082.1">
    <property type="nucleotide sequence ID" value="NZ_JAVXZY010000003.1"/>
</dbReference>
<evidence type="ECO:0000313" key="1">
    <source>
        <dbReference type="EMBL" id="MDT8999521.1"/>
    </source>
</evidence>
<gene>
    <name evidence="1" type="primary">cas6e</name>
    <name evidence="1" type="ORF">RQP53_09605</name>
</gene>